<dbReference type="PANTHER" id="PTHR21017">
    <property type="entry name" value="NIPSNAP-RELATED"/>
    <property type="match status" value="1"/>
</dbReference>
<dbReference type="FunFam" id="3.30.70.100:FF:000007">
    <property type="entry name" value="protein NipSnap homolog 2"/>
    <property type="match status" value="1"/>
</dbReference>
<sequence>PHWSSMPDAPGALSPSLLWGLWKLASSHNRPGEVSWLKSLFVWKVNPRKDAHSNLLAQKETSSLYKLQFHNVKPEYLKSYNKICQEMLPKIHEDKYYPCTFVGAWNMWYGEQDQAVYLWSYEGSYPALTEVINKLKENQQFAQLCKARSNMLISGKNQLFLELSFWNEPVPPLGPSIYELRSY</sequence>
<name>A0A4X1TZB3_PIG</name>
<organism evidence="1 2">
    <name type="scientific">Sus scrofa</name>
    <name type="common">Pig</name>
    <dbReference type="NCBI Taxonomy" id="9823"/>
    <lineage>
        <taxon>Eukaryota</taxon>
        <taxon>Metazoa</taxon>
        <taxon>Chordata</taxon>
        <taxon>Craniata</taxon>
        <taxon>Vertebrata</taxon>
        <taxon>Euteleostomi</taxon>
        <taxon>Mammalia</taxon>
        <taxon>Eutheria</taxon>
        <taxon>Laurasiatheria</taxon>
        <taxon>Artiodactyla</taxon>
        <taxon>Suina</taxon>
        <taxon>Suidae</taxon>
        <taxon>Sus</taxon>
    </lineage>
</organism>
<proteinExistence type="predicted"/>
<evidence type="ECO:0000313" key="2">
    <source>
        <dbReference type="Proteomes" id="UP000314985"/>
    </source>
</evidence>
<dbReference type="InterPro" id="IPR011008">
    <property type="entry name" value="Dimeric_a/b-barrel"/>
</dbReference>
<protein>
    <recommendedName>
        <fullName evidence="3">NIPSNAP domain-containing protein</fullName>
    </recommendedName>
</protein>
<evidence type="ECO:0008006" key="3">
    <source>
        <dbReference type="Google" id="ProtNLM"/>
    </source>
</evidence>
<reference evidence="1 2" key="1">
    <citation type="submission" date="2017-08" db="EMBL/GenBank/DDBJ databases">
        <title>USMARCv1.0.</title>
        <authorList>
            <person name="Hannum G.I."/>
            <person name="Koren S."/>
            <person name="Schroeder S.G."/>
            <person name="Chin S.C."/>
            <person name="Nonneman D.J."/>
            <person name="Becker S.A."/>
            <person name="Rosen B.D."/>
            <person name="Bickhart D.M."/>
            <person name="Putnam N.H."/>
            <person name="Green R.E."/>
            <person name="Tuggle C.K."/>
            <person name="Liu H."/>
            <person name="Rohrer G.A."/>
            <person name="Warr A."/>
            <person name="Hall R."/>
            <person name="Kim K."/>
            <person name="Hume D.A."/>
            <person name="Talbot R."/>
            <person name="Chow W."/>
            <person name="Howe K."/>
            <person name="Schwartz A.S."/>
            <person name="Watson M."/>
            <person name="Archibald A.L."/>
            <person name="Phillippy A.M."/>
            <person name="Smith T.P.L."/>
        </authorList>
    </citation>
    <scope>NUCLEOTIDE SEQUENCE [LARGE SCALE GENOMIC DNA]</scope>
</reference>
<dbReference type="InterPro" id="IPR051557">
    <property type="entry name" value="NipSnap_domain"/>
</dbReference>
<dbReference type="SUPFAM" id="SSF54909">
    <property type="entry name" value="Dimeric alpha+beta barrel"/>
    <property type="match status" value="1"/>
</dbReference>
<reference evidence="1" key="2">
    <citation type="submission" date="2025-08" db="UniProtKB">
        <authorList>
            <consortium name="Ensembl"/>
        </authorList>
    </citation>
    <scope>IDENTIFICATION</scope>
</reference>
<dbReference type="Proteomes" id="UP000314985">
    <property type="component" value="Chromosome 2"/>
</dbReference>
<accession>A0A4X1TZB3</accession>
<dbReference type="Gene3D" id="3.30.70.100">
    <property type="match status" value="1"/>
</dbReference>
<dbReference type="AlphaFoldDB" id="A0A4X1TZB3"/>
<dbReference type="PANTHER" id="PTHR21017:SF14">
    <property type="entry name" value="PROTEIN NIPSNAP HOMOLOG 2"/>
    <property type="match status" value="1"/>
</dbReference>
<dbReference type="Ensembl" id="ENSSSCT00070025215.1">
    <property type="protein sequence ID" value="ENSSSCP00070020899.1"/>
    <property type="gene ID" value="ENSSSCG00070012918.1"/>
</dbReference>
<evidence type="ECO:0000313" key="1">
    <source>
        <dbReference type="Ensembl" id="ENSSSCP00070020899.1"/>
    </source>
</evidence>